<dbReference type="AlphaFoldDB" id="A0AAV5DKM8"/>
<name>A0AAV5DKM8_ELECO</name>
<reference evidence="2" key="1">
    <citation type="journal article" date="2018" name="DNA Res.">
        <title>Multiple hybrid de novo genome assembly of finger millet, an orphan allotetraploid crop.</title>
        <authorList>
            <person name="Hatakeyama M."/>
            <person name="Aluri S."/>
            <person name="Balachadran M.T."/>
            <person name="Sivarajan S.R."/>
            <person name="Patrignani A."/>
            <person name="Gruter S."/>
            <person name="Poveda L."/>
            <person name="Shimizu-Inatsugi R."/>
            <person name="Baeten J."/>
            <person name="Francoijs K.J."/>
            <person name="Nataraja K.N."/>
            <person name="Reddy Y.A.N."/>
            <person name="Phadnis S."/>
            <person name="Ravikumar R.L."/>
            <person name="Schlapbach R."/>
            <person name="Sreeman S.M."/>
            <person name="Shimizu K.K."/>
        </authorList>
    </citation>
    <scope>NUCLEOTIDE SEQUENCE</scope>
</reference>
<sequence length="101" mass="10364">MASSSSQAALSLFLLLLLAATSSSPAVVLAAISGNQQDLKHIHLYLQGTSSAPNATVAFVLASPLGANSSFGSVAAPTIGEQGLTLYFICCNPSCGHRWRD</sequence>
<keyword evidence="1" id="KW-0732">Signal</keyword>
<proteinExistence type="predicted"/>
<feature type="signal peptide" evidence="1">
    <location>
        <begin position="1"/>
        <end position="23"/>
    </location>
</feature>
<feature type="chain" id="PRO_5043338306" evidence="1">
    <location>
        <begin position="24"/>
        <end position="101"/>
    </location>
</feature>
<reference evidence="2" key="2">
    <citation type="submission" date="2021-12" db="EMBL/GenBank/DDBJ databases">
        <title>Resequencing data analysis of finger millet.</title>
        <authorList>
            <person name="Hatakeyama M."/>
            <person name="Aluri S."/>
            <person name="Balachadran M.T."/>
            <person name="Sivarajan S.R."/>
            <person name="Poveda L."/>
            <person name="Shimizu-Inatsugi R."/>
            <person name="Schlapbach R."/>
            <person name="Sreeman S.M."/>
            <person name="Shimizu K.K."/>
        </authorList>
    </citation>
    <scope>NUCLEOTIDE SEQUENCE</scope>
</reference>
<dbReference type="Gene3D" id="2.20.25.10">
    <property type="match status" value="1"/>
</dbReference>
<gene>
    <name evidence="2" type="primary">ga29173</name>
    <name evidence="2" type="ORF">PR202_ga29173</name>
</gene>
<evidence type="ECO:0000313" key="2">
    <source>
        <dbReference type="EMBL" id="GJN11015.1"/>
    </source>
</evidence>
<accession>A0AAV5DKM8</accession>
<keyword evidence="3" id="KW-1185">Reference proteome</keyword>
<protein>
    <submittedName>
        <fullName evidence="2">Uncharacterized protein</fullName>
    </submittedName>
</protein>
<comment type="caution">
    <text evidence="2">The sequence shown here is derived from an EMBL/GenBank/DDBJ whole genome shotgun (WGS) entry which is preliminary data.</text>
</comment>
<organism evidence="2 3">
    <name type="scientific">Eleusine coracana subsp. coracana</name>
    <dbReference type="NCBI Taxonomy" id="191504"/>
    <lineage>
        <taxon>Eukaryota</taxon>
        <taxon>Viridiplantae</taxon>
        <taxon>Streptophyta</taxon>
        <taxon>Embryophyta</taxon>
        <taxon>Tracheophyta</taxon>
        <taxon>Spermatophyta</taxon>
        <taxon>Magnoliopsida</taxon>
        <taxon>Liliopsida</taxon>
        <taxon>Poales</taxon>
        <taxon>Poaceae</taxon>
        <taxon>PACMAD clade</taxon>
        <taxon>Chloridoideae</taxon>
        <taxon>Cynodonteae</taxon>
        <taxon>Eleusininae</taxon>
        <taxon>Eleusine</taxon>
    </lineage>
</organism>
<evidence type="ECO:0000256" key="1">
    <source>
        <dbReference type="SAM" id="SignalP"/>
    </source>
</evidence>
<dbReference type="Proteomes" id="UP001054889">
    <property type="component" value="Unassembled WGS sequence"/>
</dbReference>
<evidence type="ECO:0000313" key="3">
    <source>
        <dbReference type="Proteomes" id="UP001054889"/>
    </source>
</evidence>
<dbReference type="EMBL" id="BQKI01000018">
    <property type="protein sequence ID" value="GJN11015.1"/>
    <property type="molecule type" value="Genomic_DNA"/>
</dbReference>